<evidence type="ECO:0000313" key="10">
    <source>
        <dbReference type="EMBL" id="MDG0810183.1"/>
    </source>
</evidence>
<dbReference type="Gene3D" id="3.30.470.20">
    <property type="entry name" value="ATP-grasp fold, B domain"/>
    <property type="match status" value="1"/>
</dbReference>
<protein>
    <recommendedName>
        <fullName evidence="8">Phosphoribosylaminoimidazole-succinocarboxamide synthase</fullName>
        <ecNumber evidence="8">6.3.2.6</ecNumber>
    </recommendedName>
    <alternativeName>
        <fullName evidence="8">SAICAR synthetase</fullName>
    </alternativeName>
</protein>
<accession>A0A9X4KSZ0</accession>
<evidence type="ECO:0000256" key="1">
    <source>
        <dbReference type="ARBA" id="ARBA00004672"/>
    </source>
</evidence>
<dbReference type="GO" id="GO:0005524">
    <property type="term" value="F:ATP binding"/>
    <property type="evidence" value="ECO:0007669"/>
    <property type="project" value="UniProtKB-KW"/>
</dbReference>
<evidence type="ECO:0000256" key="7">
    <source>
        <dbReference type="ARBA" id="ARBA00048475"/>
    </source>
</evidence>
<dbReference type="CDD" id="cd01414">
    <property type="entry name" value="SAICAR_synt_Sc"/>
    <property type="match status" value="1"/>
</dbReference>
<comment type="similarity">
    <text evidence="2 8">Belongs to the SAICAR synthetase family.</text>
</comment>
<evidence type="ECO:0000256" key="2">
    <source>
        <dbReference type="ARBA" id="ARBA00010190"/>
    </source>
</evidence>
<keyword evidence="11" id="KW-1185">Reference proteome</keyword>
<dbReference type="PANTHER" id="PTHR43700">
    <property type="entry name" value="PHOSPHORIBOSYLAMINOIMIDAZOLE-SUCCINOCARBOXAMIDE SYNTHASE"/>
    <property type="match status" value="1"/>
</dbReference>
<sequence length="307" mass="34670">MSTEALSTAEGLVHAPLIHKGKVRELYDLGEHLLIVVTDRISAFDYVLDPAVPEKGKVLNGLSAFWFDKTKDLVPNHVVHTDVRKLGDLVSEPDKLAGRIMVTKKAKRIDIECVVRGYITGGGWRQYQKNGEVNGIPLPAGLRKNAKLEEPIFTPAGKNDVGHDEDISFEEMERRIGSELAAGLRKRSLLLYDYALAVCEHKSIILADCKFEFGLLGDEIILIDELFTPDSSRFWAEEKYELDIEIDSMDKEPVRTYLLGTDWDRNSPPPRLPDDVADATTARYQEIYRRLTEPTSYGFTAFQPIKY</sequence>
<evidence type="ECO:0000256" key="6">
    <source>
        <dbReference type="ARBA" id="ARBA00022840"/>
    </source>
</evidence>
<evidence type="ECO:0000256" key="5">
    <source>
        <dbReference type="ARBA" id="ARBA00022755"/>
    </source>
</evidence>
<evidence type="ECO:0000313" key="11">
    <source>
        <dbReference type="Proteomes" id="UP001153404"/>
    </source>
</evidence>
<reference evidence="10" key="1">
    <citation type="submission" date="2022-10" db="EMBL/GenBank/DDBJ databases">
        <title>Comparative genomic analysis of Cohnella hashimotonis sp. nov., isolated from the International Space Station.</title>
        <authorList>
            <person name="Simpson A."/>
            <person name="Venkateswaran K."/>
        </authorList>
    </citation>
    <scope>NUCLEOTIDE SEQUENCE</scope>
    <source>
        <strain evidence="10">DSM 28161</strain>
    </source>
</reference>
<dbReference type="PANTHER" id="PTHR43700:SF1">
    <property type="entry name" value="PHOSPHORIBOSYLAMINOIMIDAZOLE-SUCCINOCARBOXAMIDE SYNTHASE"/>
    <property type="match status" value="1"/>
</dbReference>
<dbReference type="PROSITE" id="PS01058">
    <property type="entry name" value="SAICAR_SYNTHETASE_2"/>
    <property type="match status" value="1"/>
</dbReference>
<dbReference type="HAMAP" id="MF_00137">
    <property type="entry name" value="SAICAR_synth"/>
    <property type="match status" value="1"/>
</dbReference>
<dbReference type="AlphaFoldDB" id="A0A9X4KSZ0"/>
<keyword evidence="3 8" id="KW-0436">Ligase</keyword>
<dbReference type="Proteomes" id="UP001153404">
    <property type="component" value="Unassembled WGS sequence"/>
</dbReference>
<dbReference type="SUPFAM" id="SSF56104">
    <property type="entry name" value="SAICAR synthase-like"/>
    <property type="match status" value="1"/>
</dbReference>
<name>A0A9X4KSZ0_9BACL</name>
<feature type="domain" description="SAICAR synthetase/ADE2 N-terminal" evidence="9">
    <location>
        <begin position="18"/>
        <end position="267"/>
    </location>
</feature>
<comment type="caution">
    <text evidence="10">The sequence shown here is derived from an EMBL/GenBank/DDBJ whole genome shotgun (WGS) entry which is preliminary data.</text>
</comment>
<dbReference type="GO" id="GO:0005737">
    <property type="term" value="C:cytoplasm"/>
    <property type="evidence" value="ECO:0007669"/>
    <property type="project" value="TreeGrafter"/>
</dbReference>
<dbReference type="InterPro" id="IPR028923">
    <property type="entry name" value="SAICAR_synt/ADE2_N"/>
</dbReference>
<dbReference type="EC" id="6.3.2.6" evidence="8"/>
<keyword evidence="4 8" id="KW-0547">Nucleotide-binding</keyword>
<dbReference type="NCBIfam" id="NF010568">
    <property type="entry name" value="PRK13961.1"/>
    <property type="match status" value="1"/>
</dbReference>
<evidence type="ECO:0000259" key="9">
    <source>
        <dbReference type="Pfam" id="PF01259"/>
    </source>
</evidence>
<dbReference type="RefSeq" id="WP_277531879.1">
    <property type="nucleotide sequence ID" value="NZ_JAPDIA010000003.1"/>
</dbReference>
<dbReference type="GO" id="GO:0006189">
    <property type="term" value="P:'de novo' IMP biosynthetic process"/>
    <property type="evidence" value="ECO:0007669"/>
    <property type="project" value="UniProtKB-UniRule"/>
</dbReference>
<comment type="catalytic activity">
    <reaction evidence="7 8">
        <text>5-amino-1-(5-phospho-D-ribosyl)imidazole-4-carboxylate + L-aspartate + ATP = (2S)-2-[5-amino-1-(5-phospho-beta-D-ribosyl)imidazole-4-carboxamido]succinate + ADP + phosphate + 2 H(+)</text>
        <dbReference type="Rhea" id="RHEA:22628"/>
        <dbReference type="ChEBI" id="CHEBI:15378"/>
        <dbReference type="ChEBI" id="CHEBI:29991"/>
        <dbReference type="ChEBI" id="CHEBI:30616"/>
        <dbReference type="ChEBI" id="CHEBI:43474"/>
        <dbReference type="ChEBI" id="CHEBI:58443"/>
        <dbReference type="ChEBI" id="CHEBI:77657"/>
        <dbReference type="ChEBI" id="CHEBI:456216"/>
        <dbReference type="EC" id="6.3.2.6"/>
    </reaction>
</comment>
<comment type="pathway">
    <text evidence="1 8">Purine metabolism; IMP biosynthesis via de novo pathway; 5-amino-1-(5-phospho-D-ribosyl)imidazole-4-carboxamide from 5-amino-1-(5-phospho-D-ribosyl)imidazole-4-carboxylate: step 1/2.</text>
</comment>
<keyword evidence="6 8" id="KW-0067">ATP-binding</keyword>
<dbReference type="InterPro" id="IPR018236">
    <property type="entry name" value="SAICAR_synthetase_CS"/>
</dbReference>
<dbReference type="EMBL" id="JAPDIA010000003">
    <property type="protein sequence ID" value="MDG0810183.1"/>
    <property type="molecule type" value="Genomic_DNA"/>
</dbReference>
<evidence type="ECO:0000256" key="3">
    <source>
        <dbReference type="ARBA" id="ARBA00022598"/>
    </source>
</evidence>
<evidence type="ECO:0000256" key="4">
    <source>
        <dbReference type="ARBA" id="ARBA00022741"/>
    </source>
</evidence>
<proteinExistence type="inferred from homology"/>
<gene>
    <name evidence="8" type="primary">purC</name>
    <name evidence="10" type="ORF">OMP40_13110</name>
</gene>
<dbReference type="Gene3D" id="3.30.200.20">
    <property type="entry name" value="Phosphorylase Kinase, domain 1"/>
    <property type="match status" value="1"/>
</dbReference>
<evidence type="ECO:0000256" key="8">
    <source>
        <dbReference type="HAMAP-Rule" id="MF_00137"/>
    </source>
</evidence>
<organism evidence="10 11">
    <name type="scientific">Cohnella rhizosphaerae</name>
    <dbReference type="NCBI Taxonomy" id="1457232"/>
    <lineage>
        <taxon>Bacteria</taxon>
        <taxon>Bacillati</taxon>
        <taxon>Bacillota</taxon>
        <taxon>Bacilli</taxon>
        <taxon>Bacillales</taxon>
        <taxon>Paenibacillaceae</taxon>
        <taxon>Cohnella</taxon>
    </lineage>
</organism>
<dbReference type="GO" id="GO:0004639">
    <property type="term" value="F:phosphoribosylaminoimidazolesuccinocarboxamide synthase activity"/>
    <property type="evidence" value="ECO:0007669"/>
    <property type="project" value="UniProtKB-UniRule"/>
</dbReference>
<dbReference type="Pfam" id="PF01259">
    <property type="entry name" value="SAICAR_synt"/>
    <property type="match status" value="1"/>
</dbReference>
<keyword evidence="5 8" id="KW-0658">Purine biosynthesis</keyword>